<dbReference type="GO" id="GO:0008115">
    <property type="term" value="F:sarcosine oxidase activity"/>
    <property type="evidence" value="ECO:0007669"/>
    <property type="project" value="TreeGrafter"/>
</dbReference>
<dbReference type="Proteomes" id="UP000035681">
    <property type="component" value="Unplaced"/>
</dbReference>
<dbReference type="Gene3D" id="3.50.50.60">
    <property type="entry name" value="FAD/NAD(P)-binding domain"/>
    <property type="match status" value="1"/>
</dbReference>
<dbReference type="InterPro" id="IPR006076">
    <property type="entry name" value="FAD-dep_OxRdtase"/>
</dbReference>
<evidence type="ECO:0000313" key="7">
    <source>
        <dbReference type="Proteomes" id="UP000035681"/>
    </source>
</evidence>
<name>A0AAF5DA18_STRER</name>
<evidence type="ECO:0000313" key="8">
    <source>
        <dbReference type="WBParaSite" id="TCONS_00009129.p1"/>
    </source>
</evidence>
<evidence type="ECO:0000256" key="4">
    <source>
        <dbReference type="ARBA" id="ARBA00022827"/>
    </source>
</evidence>
<dbReference type="GO" id="GO:0033514">
    <property type="term" value="P:L-lysine catabolic process to acetyl-CoA via L-pipecolate"/>
    <property type="evidence" value="ECO:0007669"/>
    <property type="project" value="TreeGrafter"/>
</dbReference>
<evidence type="ECO:0000256" key="3">
    <source>
        <dbReference type="ARBA" id="ARBA00022630"/>
    </source>
</evidence>
<dbReference type="GO" id="GO:0005777">
    <property type="term" value="C:peroxisome"/>
    <property type="evidence" value="ECO:0007669"/>
    <property type="project" value="TreeGrafter"/>
</dbReference>
<dbReference type="Pfam" id="PF01266">
    <property type="entry name" value="DAO"/>
    <property type="match status" value="1"/>
</dbReference>
<comment type="similarity">
    <text evidence="2">Belongs to the MSOX/MTOX family.</text>
</comment>
<dbReference type="GO" id="GO:0050031">
    <property type="term" value="F:L-pipecolate oxidase activity"/>
    <property type="evidence" value="ECO:0007669"/>
    <property type="project" value="TreeGrafter"/>
</dbReference>
<evidence type="ECO:0000256" key="5">
    <source>
        <dbReference type="ARBA" id="ARBA00023002"/>
    </source>
</evidence>
<dbReference type="PROSITE" id="PS51257">
    <property type="entry name" value="PROKAR_LIPOPROTEIN"/>
    <property type="match status" value="1"/>
</dbReference>
<comment type="cofactor">
    <cofactor evidence="1">
        <name>FAD</name>
        <dbReference type="ChEBI" id="CHEBI:57692"/>
    </cofactor>
</comment>
<organism evidence="7 8">
    <name type="scientific">Strongyloides stercoralis</name>
    <name type="common">Threadworm</name>
    <dbReference type="NCBI Taxonomy" id="6248"/>
    <lineage>
        <taxon>Eukaryota</taxon>
        <taxon>Metazoa</taxon>
        <taxon>Ecdysozoa</taxon>
        <taxon>Nematoda</taxon>
        <taxon>Chromadorea</taxon>
        <taxon>Rhabditida</taxon>
        <taxon>Tylenchina</taxon>
        <taxon>Panagrolaimomorpha</taxon>
        <taxon>Strongyloidoidea</taxon>
        <taxon>Strongyloididae</taxon>
        <taxon>Strongyloides</taxon>
    </lineage>
</organism>
<keyword evidence="3" id="KW-0285">Flavoprotein</keyword>
<evidence type="ECO:0000256" key="2">
    <source>
        <dbReference type="ARBA" id="ARBA00010989"/>
    </source>
</evidence>
<feature type="domain" description="FAD dependent oxidoreductase" evidence="6">
    <location>
        <begin position="11"/>
        <end position="370"/>
    </location>
</feature>
<dbReference type="WBParaSite" id="TCONS_00009129.p1">
    <property type="protein sequence ID" value="TCONS_00009129.p1"/>
    <property type="gene ID" value="XLOC_006975"/>
</dbReference>
<reference evidence="8" key="1">
    <citation type="submission" date="2024-02" db="UniProtKB">
        <authorList>
            <consortium name="WormBaseParasite"/>
        </authorList>
    </citation>
    <scope>IDENTIFICATION</scope>
</reference>
<keyword evidence="4" id="KW-0274">FAD</keyword>
<keyword evidence="7" id="KW-1185">Reference proteome</keyword>
<sequence>MLITKLNTTFDVIVIGAGIMGSCSAYQAAKNGKKVLLVEQFSLYNNYGSSHGSSRIIRLCHTDKIYMGMAKRSYELWDEIMELDGYQEKLYTSCGLLWLGDKNDTYKRAKLLESINAEYEILSGAEIKKKYKHLYYDNDEWYGILDKKGGVIYAEKCLKTTIRLIKKFNGEIKDNCKIIEIIPGNIIKLITEDREILKCKNLIVTVGGWLNNLLPDIKINVSPTLVSVNFWKIKKEYEHLFEKYFLPDNGSPSIIITKGSEELFMIPGSDFQKMVKFGVHKGEKFNINLPYSDRKIPYWMANEAKKHITKYIPFIDSTKPEKIVSCVYQMTDDINFILDKHPIHKNIVIGSGFSGTGFKFGAVVGEILNQLIDGKEITCCDMKNFSSTRVIIPNLQCKL</sequence>
<dbReference type="GO" id="GO:0050660">
    <property type="term" value="F:flavin adenine dinucleotide binding"/>
    <property type="evidence" value="ECO:0007669"/>
    <property type="project" value="InterPro"/>
</dbReference>
<evidence type="ECO:0000256" key="1">
    <source>
        <dbReference type="ARBA" id="ARBA00001974"/>
    </source>
</evidence>
<dbReference type="AlphaFoldDB" id="A0AAF5DA18"/>
<protein>
    <recommendedName>
        <fullName evidence="6">FAD dependent oxidoreductase domain-containing protein</fullName>
    </recommendedName>
</protein>
<dbReference type="Gene3D" id="3.30.9.10">
    <property type="entry name" value="D-Amino Acid Oxidase, subunit A, domain 2"/>
    <property type="match status" value="1"/>
</dbReference>
<dbReference type="InterPro" id="IPR045170">
    <property type="entry name" value="MTOX"/>
</dbReference>
<proteinExistence type="inferred from homology"/>
<dbReference type="PANTHER" id="PTHR10961:SF46">
    <property type="entry name" value="PEROXISOMAL SARCOSINE OXIDASE"/>
    <property type="match status" value="1"/>
</dbReference>
<dbReference type="InterPro" id="IPR036188">
    <property type="entry name" value="FAD/NAD-bd_sf"/>
</dbReference>
<keyword evidence="5" id="KW-0560">Oxidoreductase</keyword>
<evidence type="ECO:0000259" key="6">
    <source>
        <dbReference type="Pfam" id="PF01266"/>
    </source>
</evidence>
<accession>A0AAF5DA18</accession>
<dbReference type="PANTHER" id="PTHR10961">
    <property type="entry name" value="PEROXISOMAL SARCOSINE OXIDASE"/>
    <property type="match status" value="1"/>
</dbReference>
<dbReference type="SUPFAM" id="SSF51905">
    <property type="entry name" value="FAD/NAD(P)-binding domain"/>
    <property type="match status" value="1"/>
</dbReference>